<feature type="repeat" description="PPR" evidence="9">
    <location>
        <begin position="194"/>
        <end position="228"/>
    </location>
</feature>
<dbReference type="CDD" id="cd00659">
    <property type="entry name" value="Topo_IB_C"/>
    <property type="match status" value="1"/>
</dbReference>
<dbReference type="InterPro" id="IPR008336">
    <property type="entry name" value="TopoI_DNA-bd_euk"/>
</dbReference>
<evidence type="ECO:0000256" key="5">
    <source>
        <dbReference type="ARBA" id="ARBA00023029"/>
    </source>
</evidence>
<dbReference type="InterPro" id="IPR051062">
    <property type="entry name" value="Topoisomerase_IB"/>
</dbReference>
<dbReference type="Pfam" id="PF02919">
    <property type="entry name" value="Topoisom_I_N"/>
    <property type="match status" value="1"/>
</dbReference>
<feature type="repeat" description="PPR" evidence="9">
    <location>
        <begin position="159"/>
        <end position="193"/>
    </location>
</feature>
<dbReference type="SUPFAM" id="SSF56741">
    <property type="entry name" value="Eukaryotic DNA topoisomerase I, N-terminal DNA-binding fragment"/>
    <property type="match status" value="1"/>
</dbReference>
<evidence type="ECO:0000256" key="1">
    <source>
        <dbReference type="ARBA" id="ARBA00000213"/>
    </source>
</evidence>
<dbReference type="Gene3D" id="2.170.11.10">
    <property type="entry name" value="DNA Topoisomerase I, domain 2"/>
    <property type="match status" value="1"/>
</dbReference>
<dbReference type="GO" id="GO:0003677">
    <property type="term" value="F:DNA binding"/>
    <property type="evidence" value="ECO:0007669"/>
    <property type="project" value="UniProtKB-UniRule"/>
</dbReference>
<keyword evidence="4" id="KW-0677">Repeat</keyword>
<feature type="repeat" description="PPR" evidence="9">
    <location>
        <begin position="264"/>
        <end position="298"/>
    </location>
</feature>
<evidence type="ECO:0000256" key="2">
    <source>
        <dbReference type="ARBA" id="ARBA00004123"/>
    </source>
</evidence>
<dbReference type="InterPro" id="IPR018521">
    <property type="entry name" value="TopoIB_AS"/>
</dbReference>
<keyword evidence="8" id="KW-0539">Nucleus</keyword>
<comment type="subcellular location">
    <subcellularLocation>
        <location evidence="2">Nucleus</location>
    </subcellularLocation>
</comment>
<dbReference type="GO" id="GO:0005730">
    <property type="term" value="C:nucleolus"/>
    <property type="evidence" value="ECO:0007669"/>
    <property type="project" value="TreeGrafter"/>
</dbReference>
<dbReference type="GO" id="GO:0003917">
    <property type="term" value="F:DNA topoisomerase type I (single strand cut, ATP-independent) activity"/>
    <property type="evidence" value="ECO:0007669"/>
    <property type="project" value="UniProtKB-UniRule"/>
</dbReference>
<evidence type="ECO:0000256" key="6">
    <source>
        <dbReference type="ARBA" id="ARBA00023125"/>
    </source>
</evidence>
<dbReference type="PANTHER" id="PTHR10290:SF23">
    <property type="entry name" value="DNA TOPOISOMERASE 1 BETA"/>
    <property type="match status" value="1"/>
</dbReference>
<gene>
    <name evidence="13" type="ORF">C5167_022012</name>
</gene>
<dbReference type="SUPFAM" id="SSF56349">
    <property type="entry name" value="DNA breaking-rejoining enzymes"/>
    <property type="match status" value="1"/>
</dbReference>
<dbReference type="InterPro" id="IPR011990">
    <property type="entry name" value="TPR-like_helical_dom_sf"/>
</dbReference>
<dbReference type="Gene3D" id="1.25.40.10">
    <property type="entry name" value="Tetratricopeptide repeat domain"/>
    <property type="match status" value="3"/>
</dbReference>
<dbReference type="Gene3D" id="1.10.132.10">
    <property type="match status" value="1"/>
</dbReference>
<evidence type="ECO:0000256" key="7">
    <source>
        <dbReference type="ARBA" id="ARBA00023235"/>
    </source>
</evidence>
<dbReference type="NCBIfam" id="TIGR00756">
    <property type="entry name" value="PPR"/>
    <property type="match status" value="3"/>
</dbReference>
<feature type="repeat" description="PPR" evidence="9">
    <location>
        <begin position="299"/>
        <end position="333"/>
    </location>
</feature>
<dbReference type="EMBL" id="CM010719">
    <property type="protein sequence ID" value="RZC60240.1"/>
    <property type="molecule type" value="Genomic_DNA"/>
</dbReference>
<dbReference type="PANTHER" id="PTHR10290">
    <property type="entry name" value="DNA TOPOISOMERASE I"/>
    <property type="match status" value="1"/>
</dbReference>
<organism evidence="13 14">
    <name type="scientific">Papaver somniferum</name>
    <name type="common">Opium poppy</name>
    <dbReference type="NCBI Taxonomy" id="3469"/>
    <lineage>
        <taxon>Eukaryota</taxon>
        <taxon>Viridiplantae</taxon>
        <taxon>Streptophyta</taxon>
        <taxon>Embryophyta</taxon>
        <taxon>Tracheophyta</taxon>
        <taxon>Spermatophyta</taxon>
        <taxon>Magnoliopsida</taxon>
        <taxon>Ranunculales</taxon>
        <taxon>Papaveraceae</taxon>
        <taxon>Papaveroideae</taxon>
        <taxon>Papaver</taxon>
    </lineage>
</organism>
<dbReference type="InterPro" id="IPR025834">
    <property type="entry name" value="TopoI_C_dom"/>
</dbReference>
<dbReference type="PROSITE" id="PS51375">
    <property type="entry name" value="PPR"/>
    <property type="match status" value="5"/>
</dbReference>
<keyword evidence="6 10" id="KW-0238">DNA-binding</keyword>
<dbReference type="AlphaFoldDB" id="A0A4Y7JJL1"/>
<dbReference type="Gramene" id="RZC60240">
    <property type="protein sequence ID" value="RZC60240"/>
    <property type="gene ID" value="C5167_022012"/>
</dbReference>
<dbReference type="InterPro" id="IPR013034">
    <property type="entry name" value="DNA_topo_DNA_db_N_dom1"/>
</dbReference>
<keyword evidence="5 10" id="KW-0799">Topoisomerase</keyword>
<dbReference type="InterPro" id="IPR001631">
    <property type="entry name" value="TopoI"/>
</dbReference>
<evidence type="ECO:0000259" key="12">
    <source>
        <dbReference type="SMART" id="SM00435"/>
    </source>
</evidence>
<dbReference type="InterPro" id="IPR002885">
    <property type="entry name" value="PPR_rpt"/>
</dbReference>
<protein>
    <recommendedName>
        <fullName evidence="11">DNA topoisomerase I</fullName>
        <ecNumber evidence="11">5.6.2.1</ecNumber>
    </recommendedName>
    <alternativeName>
        <fullName evidence="11">DNA topoisomerase 1</fullName>
    </alternativeName>
</protein>
<dbReference type="InterPro" id="IPR036202">
    <property type="entry name" value="TopoI_DNA-bd_euk_N_sf"/>
</dbReference>
<dbReference type="SMART" id="SM00435">
    <property type="entry name" value="TOPEUc"/>
    <property type="match status" value="1"/>
</dbReference>
<dbReference type="Proteomes" id="UP000316621">
    <property type="component" value="Chromosome 5"/>
</dbReference>
<evidence type="ECO:0000256" key="8">
    <source>
        <dbReference type="ARBA" id="ARBA00023242"/>
    </source>
</evidence>
<dbReference type="STRING" id="3469.A0A4Y7JJL1"/>
<evidence type="ECO:0000313" key="14">
    <source>
        <dbReference type="Proteomes" id="UP000316621"/>
    </source>
</evidence>
<dbReference type="EC" id="5.6.2.1" evidence="11"/>
<dbReference type="FunFam" id="3.90.15.10:FF:000003">
    <property type="entry name" value="DNA topoisomerase I"/>
    <property type="match status" value="1"/>
</dbReference>
<comment type="similarity">
    <text evidence="3 10 11">Belongs to the type IB topoisomerase family.</text>
</comment>
<evidence type="ECO:0000313" key="13">
    <source>
        <dbReference type="EMBL" id="RZC60240.1"/>
    </source>
</evidence>
<reference evidence="13 14" key="1">
    <citation type="journal article" date="2018" name="Science">
        <title>The opium poppy genome and morphinan production.</title>
        <authorList>
            <person name="Guo L."/>
            <person name="Winzer T."/>
            <person name="Yang X."/>
            <person name="Li Y."/>
            <person name="Ning Z."/>
            <person name="He Z."/>
            <person name="Teodor R."/>
            <person name="Lu Y."/>
            <person name="Bowser T.A."/>
            <person name="Graham I.A."/>
            <person name="Ye K."/>
        </authorList>
    </citation>
    <scope>NUCLEOTIDE SEQUENCE [LARGE SCALE GENOMIC DNA]</scope>
    <source>
        <strain evidence="14">cv. HN1</strain>
        <tissue evidence="13">Leaves</tissue>
    </source>
</reference>
<name>A0A4Y7JJL1_PAPSO</name>
<sequence>MDQLGDKPTSNTFDILFRRLIAAGLTRQAIQAFDDMERFTKRETDREDFVDLLDTLCKYGYAKVATEVFNGRKFKFEPDTQMYTVMIYGWCKLNRPEVAEKFFREMVDRGFEPNVVTYNVLLNGICRRTVLHPGTHFEGIIQKAENLLDEMQKRGIEPDVTSYSIVLHVYNRAHKPDLSLDKLSLMKEKGIFPTVATYTSVIKCLCSCGRLEDAEEILNEMVANGVSPSPTTFNCFFKEFQGRKHADNALKLYKKMGDLSCTPSLSTYNILVGTFSRLNKMDIVQEIWNDMKESGAGPDSDSYALLIHGLYEKRRWEESCEFVLEMIENGFLPQNITLEKLYKANTDDQDDEEDNLTLIERKEKLEEDNLTLAERKEKLEAASALDRISKTKIAAKKVTSSSLKCASKKIIKSRSKSTNLHLNSGAGKKWTTFAHNGIVLPPPYKPHGVKMLYNGEQVELTPEQEEVATMFAVMKDTEFAAKPKFIENFMNDWRVILGKEHVIKKFHLCDFTPIYDWHQNEKDKKKQLSALERKALKEEKLKEDERYMWAFVDGKKEKVGNFRVEPPGLFRGRGEHPKMGKLKRRIRPDEITINIGKGEPVPECPIPNERWKEVKHDNTVTWLAFWKNPIDPKAFKYVFLDDTSSWKGQSDKDKYEKARLLKDYILDIRANYRKDFRNKDLMKQQISVAAYLIDMLALRAGNEKDDDEADTVGCCTLKVENVSLVPQTNKLEINFLGKDSIKYENTVEVDPLVYKAIGEFKKGKNTGEELFDKLDTYKLNAHLKELMPGLTAKVFRTYNASITLDKLLNSEIMNRNVAEKVVVYNRANKEVAKLCNHQRSEPKSHGAQMLKLRDNIVKLKGVLDGLETNLHRVRKGKAPLQLDADDGKPKKNFTPEILQRKIKLTLDKIEKTERDMDLKKELKTTALGTSKTNYLDPRISVAWCKRHEVPIEKIFNKSLLAKFAWAMDVDPSFRF</sequence>
<dbReference type="InterPro" id="IPR013500">
    <property type="entry name" value="TopoI_cat_euk"/>
</dbReference>
<dbReference type="Gene3D" id="1.10.10.41">
    <property type="entry name" value="Yeast DNA topoisomerase - domain 1"/>
    <property type="match status" value="1"/>
</dbReference>
<dbReference type="Gene3D" id="3.90.15.10">
    <property type="entry name" value="Topoisomerase I, Chain A, domain 3"/>
    <property type="match status" value="1"/>
</dbReference>
<dbReference type="GO" id="GO:0005694">
    <property type="term" value="C:chromosome"/>
    <property type="evidence" value="ECO:0007669"/>
    <property type="project" value="InterPro"/>
</dbReference>
<dbReference type="FunFam" id="1.10.10.41:FF:000001">
    <property type="entry name" value="DNA topoisomerase I"/>
    <property type="match status" value="1"/>
</dbReference>
<evidence type="ECO:0000256" key="10">
    <source>
        <dbReference type="PROSITE-ProRule" id="PRU01382"/>
    </source>
</evidence>
<dbReference type="Pfam" id="PF01535">
    <property type="entry name" value="PPR"/>
    <property type="match status" value="1"/>
</dbReference>
<dbReference type="InterPro" id="IPR014727">
    <property type="entry name" value="TopoI_cat_a/b-sub_euk"/>
</dbReference>
<keyword evidence="7 10" id="KW-0413">Isomerase</keyword>
<accession>A0A4Y7JJL1</accession>
<comment type="function">
    <text evidence="11">Releases the supercoiling and torsional tension of DNA introduced during the DNA replication and transcription by transiently cleaving and rejoining one strand of the DNA duplex. Introduces a single-strand break via transesterification at the specific target site 5'-[CT]CCTTp site in duplex DNA. The scissile phosphodiester is attacked by the catalytic tyrosine of the enzyme, resulting in the formation of a DNA-(3'-phosphotyrosyl)-enzyme intermediate and the expulsion of a 5'-OH DNA strand. The free DNA strand then undergoes passage around the unbroken strand thus removing DNA supercoils. Finally, in the religation step, the DNA 5'-OH attacks the covalent intermediate to expel the active-site tyrosine and restore the DNA phosphodiester backbone.</text>
</comment>
<evidence type="ECO:0000256" key="3">
    <source>
        <dbReference type="ARBA" id="ARBA00006645"/>
    </source>
</evidence>
<dbReference type="Pfam" id="PF14370">
    <property type="entry name" value="Topo_C_assoc"/>
    <property type="match status" value="1"/>
</dbReference>
<comment type="catalytic activity">
    <reaction evidence="1 10 11">
        <text>ATP-independent breakage of single-stranded DNA, followed by passage and rejoining.</text>
        <dbReference type="EC" id="5.6.2.1"/>
    </reaction>
</comment>
<dbReference type="GO" id="GO:0006260">
    <property type="term" value="P:DNA replication"/>
    <property type="evidence" value="ECO:0007669"/>
    <property type="project" value="TreeGrafter"/>
</dbReference>
<dbReference type="PRINTS" id="PR00416">
    <property type="entry name" value="EUTPISMRASEI"/>
</dbReference>
<dbReference type="GO" id="GO:0007059">
    <property type="term" value="P:chromosome segregation"/>
    <property type="evidence" value="ECO:0007669"/>
    <property type="project" value="TreeGrafter"/>
</dbReference>
<dbReference type="InterPro" id="IPR011010">
    <property type="entry name" value="DNA_brk_join_enz"/>
</dbReference>
<proteinExistence type="inferred from homology"/>
<feature type="repeat" description="PPR" evidence="9">
    <location>
        <begin position="79"/>
        <end position="113"/>
    </location>
</feature>
<dbReference type="Pfam" id="PF13041">
    <property type="entry name" value="PPR_2"/>
    <property type="match status" value="3"/>
</dbReference>
<evidence type="ECO:0000256" key="9">
    <source>
        <dbReference type="PROSITE-ProRule" id="PRU00708"/>
    </source>
</evidence>
<evidence type="ECO:0000256" key="4">
    <source>
        <dbReference type="ARBA" id="ARBA00022737"/>
    </source>
</evidence>
<dbReference type="PROSITE" id="PS00176">
    <property type="entry name" value="TOPO_IB_1"/>
    <property type="match status" value="1"/>
</dbReference>
<dbReference type="Pfam" id="PF01028">
    <property type="entry name" value="Topoisom_I"/>
    <property type="match status" value="1"/>
</dbReference>
<keyword evidence="14" id="KW-1185">Reference proteome</keyword>
<evidence type="ECO:0000256" key="11">
    <source>
        <dbReference type="RuleBase" id="RU365101"/>
    </source>
</evidence>
<feature type="domain" description="DNA topoisomerase I eukaryotic-type" evidence="12">
    <location>
        <begin position="569"/>
        <end position="948"/>
    </location>
</feature>
<dbReference type="FunFam" id="1.10.132.10:FF:000002">
    <property type="entry name" value="DNA topoisomerase I"/>
    <property type="match status" value="1"/>
</dbReference>
<feature type="active site" description="O-(3'-phospho-DNA)-tyrosine intermediate" evidence="10">
    <location>
        <position position="934"/>
    </location>
</feature>
<dbReference type="InterPro" id="IPR013030">
    <property type="entry name" value="DNA_topo_DNA_db_N_dom2"/>
</dbReference>
<dbReference type="InterPro" id="IPR014711">
    <property type="entry name" value="TopoI_cat_a-hlx-sub_euk"/>
</dbReference>
<dbReference type="GO" id="GO:0006265">
    <property type="term" value="P:DNA topological change"/>
    <property type="evidence" value="ECO:0007669"/>
    <property type="project" value="UniProtKB-UniRule"/>
</dbReference>
<dbReference type="InterPro" id="IPR013499">
    <property type="entry name" value="TopoI_euk"/>
</dbReference>
<dbReference type="PROSITE" id="PS52038">
    <property type="entry name" value="TOPO_IB_2"/>
    <property type="match status" value="1"/>
</dbReference>